<dbReference type="Proteomes" id="UP001197214">
    <property type="component" value="Unassembled WGS sequence"/>
</dbReference>
<feature type="compositionally biased region" description="Basic and acidic residues" evidence="4">
    <location>
        <begin position="1084"/>
        <end position="1093"/>
    </location>
</feature>
<evidence type="ECO:0000256" key="4">
    <source>
        <dbReference type="SAM" id="MobiDB-lite"/>
    </source>
</evidence>
<keyword evidence="2" id="KW-0184">Conjugation</keyword>
<organism evidence="6 7">
    <name type="scientific">Stakelama flava</name>
    <dbReference type="NCBI Taxonomy" id="2860338"/>
    <lineage>
        <taxon>Bacteria</taxon>
        <taxon>Pseudomonadati</taxon>
        <taxon>Pseudomonadota</taxon>
        <taxon>Alphaproteobacteria</taxon>
        <taxon>Sphingomonadales</taxon>
        <taxon>Sphingomonadaceae</taxon>
        <taxon>Stakelama</taxon>
    </lineage>
</organism>
<comment type="similarity">
    <text evidence="1">Belongs to the MobA/MobL family.</text>
</comment>
<proteinExistence type="inferred from homology"/>
<evidence type="ECO:0000313" key="6">
    <source>
        <dbReference type="EMBL" id="MBW4331392.1"/>
    </source>
</evidence>
<gene>
    <name evidence="6" type="ORF">KY084_10965</name>
</gene>
<feature type="coiled-coil region" evidence="3">
    <location>
        <begin position="602"/>
        <end position="629"/>
    </location>
</feature>
<dbReference type="InterPro" id="IPR005053">
    <property type="entry name" value="MobA_MobL"/>
</dbReference>
<evidence type="ECO:0000256" key="2">
    <source>
        <dbReference type="ARBA" id="ARBA00022971"/>
    </source>
</evidence>
<comment type="caution">
    <text evidence="6">The sequence shown here is derived from an EMBL/GenBank/DDBJ whole genome shotgun (WGS) entry which is preliminary data.</text>
</comment>
<dbReference type="EMBL" id="JAHWZX010000009">
    <property type="protein sequence ID" value="MBW4331392.1"/>
    <property type="molecule type" value="Genomic_DNA"/>
</dbReference>
<name>A0ABS6XMH1_9SPHN</name>
<accession>A0ABS6XMH1</accession>
<sequence>MEGEEPEDVLFIRFWRPAPQKRPMQASVEPQKRWCAPFHLPMRRPIRPTTADGRTSFHFSHVSISKVLEPKEADGLRIRPGSAAAHGEYIERDTAVAQAAPNIGEGIATGLAPSRSAEAEYVDFATAHTPSKKENDDVQRFQEATRAALERIEFRFPGSDFFGSDHRGSGADADMCPMPGGMVGAERWRPERLVSDDAFLGSSTGRAGPRNLSGAGLRDPRGAEPEKAGLKHQNASDHDAYVARESAVAVQPDGARVLFTNIDSDPVKRAEFWSLVEQEEAKPSPDKMTVHRERSPEFWARVFEAPDCPEPLKNALSSTDKSSTNRFEIESGEAMRGWLERQPGWVKIRKQKDDETDTRYNAFKRTLLATFHDGRGGRIQDRIIGELPHELDHPGRVRLLKRFAADFERRGLPFVAVMHAPDHANNQKNWHFHLIYYDRPCRRITDADIALARERGFDVSSLKAGEWDFAAKPRRKSKRQVPFKQNKVREVSHRNWIPKLRRRFAWLANEELKRAEIDRRYDPRTYATMGIEVLPGEKLDPGLSRKESLGEATDKGTRNEARQWQAIEAQIDKKLASDHARVAEEFKPLRNRVARLPAGDDSKNFARRIDQAEEAARIANERDAEAERTHQLIARLASRSTQLKEINDSWLEADLRGDCQLSDRERTRRTVLSDDAHAYLSAMAPFLAEGQAVVDACRKDAEQKRMASRTAVLFLHGELDDHEMEVESARLHAADPARTVVPVASMPTTPAQPNGDAVDQFIARLDKTCPRIEKRENGYRIADRTFARDLPASDPRIEQAIAARYTAQEEEAVAVAGWVNRNRRSFVRQKNGWEYAGVDRPGRAEFMRLREHPKVRQAIERMVNPSAATRRMASPASAGSGRPLPEPTSAKAAPTVPMHAPGSPPPPLATDAALQVRQTGPTEPAQSASLTDRSDSAPANVARRDSQPDSLPAVREHQRGNNRPAPTTASDTQSGGDPAKARTASAEVTAKLAEALAGLNKRKKTKRAATLPPSQPNPTERKMQSAPARLPQEIPGPRQPVEPRIGDRPGEPGPSASSTKKPAPKLVALTPDYEMRRQAMIQAEADRRRRAALESEIEAEEKAEAEKQRKSASPERSDEDKRDDAAKKAAFEAWRGRGM</sequence>
<reference evidence="6 7" key="1">
    <citation type="submission" date="2021-07" db="EMBL/GenBank/DDBJ databases">
        <title>Stakelama flava sp. nov., a novel endophytic bacterium isolated from branch of Kandelia candel.</title>
        <authorList>
            <person name="Tuo L."/>
        </authorList>
    </citation>
    <scope>NUCLEOTIDE SEQUENCE [LARGE SCALE GENOMIC DNA]</scope>
    <source>
        <strain evidence="6 7">CBK3Z-3</strain>
    </source>
</reference>
<feature type="compositionally biased region" description="Polar residues" evidence="4">
    <location>
        <begin position="964"/>
        <end position="975"/>
    </location>
</feature>
<protein>
    <submittedName>
        <fullName evidence="6">MobA/MobL family protein</fullName>
    </submittedName>
</protein>
<feature type="compositionally biased region" description="Basic and acidic residues" evidence="4">
    <location>
        <begin position="1100"/>
        <end position="1130"/>
    </location>
</feature>
<feature type="region of interest" description="Disordered" evidence="4">
    <location>
        <begin position="200"/>
        <end position="235"/>
    </location>
</feature>
<feature type="region of interest" description="Disordered" evidence="4">
    <location>
        <begin position="1084"/>
        <end position="1139"/>
    </location>
</feature>
<evidence type="ECO:0000313" key="7">
    <source>
        <dbReference type="Proteomes" id="UP001197214"/>
    </source>
</evidence>
<keyword evidence="7" id="KW-1185">Reference proteome</keyword>
<dbReference type="RefSeq" id="WP_219238501.1">
    <property type="nucleotide sequence ID" value="NZ_JAHWZX010000009.1"/>
</dbReference>
<evidence type="ECO:0000259" key="5">
    <source>
        <dbReference type="Pfam" id="PF03389"/>
    </source>
</evidence>
<dbReference type="Pfam" id="PF03389">
    <property type="entry name" value="MobA_MobL"/>
    <property type="match status" value="1"/>
</dbReference>
<feature type="region of interest" description="Disordered" evidence="4">
    <location>
        <begin position="860"/>
        <end position="1072"/>
    </location>
</feature>
<feature type="compositionally biased region" description="Basic and acidic residues" evidence="4">
    <location>
        <begin position="218"/>
        <end position="235"/>
    </location>
</feature>
<keyword evidence="3" id="KW-0175">Coiled coil</keyword>
<evidence type="ECO:0000256" key="1">
    <source>
        <dbReference type="ARBA" id="ARBA00010873"/>
    </source>
</evidence>
<feature type="compositionally biased region" description="Polar residues" evidence="4">
    <location>
        <begin position="916"/>
        <end position="931"/>
    </location>
</feature>
<evidence type="ECO:0000256" key="3">
    <source>
        <dbReference type="SAM" id="Coils"/>
    </source>
</evidence>
<feature type="domain" description="MobA/MobL protein" evidence="5">
    <location>
        <begin position="386"/>
        <end position="540"/>
    </location>
</feature>